<feature type="domain" description="Murine leukemia virus integrase C-terminal" evidence="7">
    <location>
        <begin position="12"/>
        <end position="65"/>
    </location>
</feature>
<proteinExistence type="predicted"/>
<evidence type="ECO:0000256" key="3">
    <source>
        <dbReference type="ARBA" id="ARBA00022722"/>
    </source>
</evidence>
<dbReference type="Gene3D" id="2.30.30.850">
    <property type="match status" value="1"/>
</dbReference>
<dbReference type="AlphaFoldDB" id="A0A8K9V432"/>
<protein>
    <recommendedName>
        <fullName evidence="7">Murine leukemia virus integrase C-terminal domain-containing protein</fullName>
    </recommendedName>
</protein>
<keyword evidence="1" id="KW-0808">Transferase</keyword>
<name>A0A8K9V432_ONCMY</name>
<keyword evidence="2" id="KW-0548">Nucleotidyltransferase</keyword>
<accession>A0A8K9V432</accession>
<keyword evidence="5" id="KW-0378">Hydrolase</keyword>
<organism evidence="8 9">
    <name type="scientific">Oncorhynchus mykiss</name>
    <name type="common">Rainbow trout</name>
    <name type="synonym">Salmo gairdneri</name>
    <dbReference type="NCBI Taxonomy" id="8022"/>
    <lineage>
        <taxon>Eukaryota</taxon>
        <taxon>Metazoa</taxon>
        <taxon>Chordata</taxon>
        <taxon>Craniata</taxon>
        <taxon>Vertebrata</taxon>
        <taxon>Euteleostomi</taxon>
        <taxon>Actinopterygii</taxon>
        <taxon>Neopterygii</taxon>
        <taxon>Teleostei</taxon>
        <taxon>Protacanthopterygii</taxon>
        <taxon>Salmoniformes</taxon>
        <taxon>Salmonidae</taxon>
        <taxon>Salmoninae</taxon>
        <taxon>Oncorhynchus</taxon>
    </lineage>
</organism>
<evidence type="ECO:0000256" key="2">
    <source>
        <dbReference type="ARBA" id="ARBA00022695"/>
    </source>
</evidence>
<evidence type="ECO:0000313" key="9">
    <source>
        <dbReference type="Proteomes" id="UP000694395"/>
    </source>
</evidence>
<evidence type="ECO:0000256" key="6">
    <source>
        <dbReference type="SAM" id="MobiDB-lite"/>
    </source>
</evidence>
<evidence type="ECO:0000256" key="1">
    <source>
        <dbReference type="ARBA" id="ARBA00022679"/>
    </source>
</evidence>
<dbReference type="Ensembl" id="ENSOMYT00000136546.1">
    <property type="protein sequence ID" value="ENSOMYP00000120025.1"/>
    <property type="gene ID" value="ENSOMYG00000061997.1"/>
</dbReference>
<dbReference type="InterPro" id="IPR040643">
    <property type="entry name" value="MLVIN_C"/>
</dbReference>
<dbReference type="GeneTree" id="ENSGT00990000211485"/>
<dbReference type="Proteomes" id="UP000694395">
    <property type="component" value="Chromosome 11"/>
</dbReference>
<dbReference type="GO" id="GO:0016787">
    <property type="term" value="F:hydrolase activity"/>
    <property type="evidence" value="ECO:0007669"/>
    <property type="project" value="UniProtKB-KW"/>
</dbReference>
<evidence type="ECO:0000259" key="7">
    <source>
        <dbReference type="Pfam" id="PF18697"/>
    </source>
</evidence>
<keyword evidence="9" id="KW-1185">Reference proteome</keyword>
<keyword evidence="4" id="KW-0255">Endonuclease</keyword>
<reference evidence="8" key="2">
    <citation type="submission" date="2025-08" db="UniProtKB">
        <authorList>
            <consortium name="Ensembl"/>
        </authorList>
    </citation>
    <scope>IDENTIFICATION</scope>
</reference>
<dbReference type="Pfam" id="PF18697">
    <property type="entry name" value="MLVIN_C"/>
    <property type="match status" value="1"/>
</dbReference>
<feature type="region of interest" description="Disordered" evidence="6">
    <location>
        <begin position="69"/>
        <end position="88"/>
    </location>
</feature>
<evidence type="ECO:0000256" key="4">
    <source>
        <dbReference type="ARBA" id="ARBA00022759"/>
    </source>
</evidence>
<evidence type="ECO:0000256" key="5">
    <source>
        <dbReference type="ARBA" id="ARBA00022801"/>
    </source>
</evidence>
<evidence type="ECO:0000313" key="8">
    <source>
        <dbReference type="Ensembl" id="ENSOMYP00000120025.1"/>
    </source>
</evidence>
<reference evidence="8" key="3">
    <citation type="submission" date="2025-09" db="UniProtKB">
        <authorList>
            <consortium name="Ensembl"/>
        </authorList>
    </citation>
    <scope>IDENTIFICATION</scope>
</reference>
<dbReference type="GO" id="GO:0016779">
    <property type="term" value="F:nucleotidyltransferase activity"/>
    <property type="evidence" value="ECO:0007669"/>
    <property type="project" value="UniProtKB-KW"/>
</dbReference>
<dbReference type="GO" id="GO:0004519">
    <property type="term" value="F:endonuclease activity"/>
    <property type="evidence" value="ECO:0007669"/>
    <property type="project" value="UniProtKB-KW"/>
</dbReference>
<keyword evidence="3" id="KW-0540">Nuclease</keyword>
<sequence>DTIPMPPQDSSHLLEPGDKVCLKVHQPGTFQPRWTRPHTVLLVTDTAVKVSGRKAWIYVFQVKAAPTPTDLGDAELEQDEEARAGWRG</sequence>
<reference evidence="8" key="1">
    <citation type="submission" date="2020-07" db="EMBL/GenBank/DDBJ databases">
        <title>A long reads based de novo assembly of the rainbow trout Arlee double haploid line genome.</title>
        <authorList>
            <person name="Gao G."/>
            <person name="Palti Y."/>
        </authorList>
    </citation>
    <scope>NUCLEOTIDE SEQUENCE [LARGE SCALE GENOMIC DNA]</scope>
</reference>